<dbReference type="EMBL" id="CAKOFQ010007054">
    <property type="protein sequence ID" value="CAH1988953.1"/>
    <property type="molecule type" value="Genomic_DNA"/>
</dbReference>
<keyword evidence="2" id="KW-1185">Reference proteome</keyword>
<protein>
    <submittedName>
        <fullName evidence="1">Uncharacterized protein</fullName>
    </submittedName>
</protein>
<name>A0A9P0L5S1_ACAOB</name>
<dbReference type="Proteomes" id="UP001152888">
    <property type="component" value="Unassembled WGS sequence"/>
</dbReference>
<comment type="caution">
    <text evidence="1">The sequence shown here is derived from an EMBL/GenBank/DDBJ whole genome shotgun (WGS) entry which is preliminary data.</text>
</comment>
<evidence type="ECO:0000313" key="2">
    <source>
        <dbReference type="Proteomes" id="UP001152888"/>
    </source>
</evidence>
<proteinExistence type="predicted"/>
<evidence type="ECO:0000313" key="1">
    <source>
        <dbReference type="EMBL" id="CAH1988953.1"/>
    </source>
</evidence>
<accession>A0A9P0L5S1</accession>
<dbReference type="AlphaFoldDB" id="A0A9P0L5S1"/>
<gene>
    <name evidence="1" type="ORF">ACAOBT_LOCUS18755</name>
</gene>
<reference evidence="1" key="1">
    <citation type="submission" date="2022-03" db="EMBL/GenBank/DDBJ databases">
        <authorList>
            <person name="Sayadi A."/>
        </authorList>
    </citation>
    <scope>NUCLEOTIDE SEQUENCE</scope>
</reference>
<sequence>MATSNQQNVVQHDNAQLIFNMLKDSIPIFDGYSNNLSKFLRKSTEFYNALPTFL</sequence>
<organism evidence="1 2">
    <name type="scientific">Acanthoscelides obtectus</name>
    <name type="common">Bean weevil</name>
    <name type="synonym">Bruchus obtectus</name>
    <dbReference type="NCBI Taxonomy" id="200917"/>
    <lineage>
        <taxon>Eukaryota</taxon>
        <taxon>Metazoa</taxon>
        <taxon>Ecdysozoa</taxon>
        <taxon>Arthropoda</taxon>
        <taxon>Hexapoda</taxon>
        <taxon>Insecta</taxon>
        <taxon>Pterygota</taxon>
        <taxon>Neoptera</taxon>
        <taxon>Endopterygota</taxon>
        <taxon>Coleoptera</taxon>
        <taxon>Polyphaga</taxon>
        <taxon>Cucujiformia</taxon>
        <taxon>Chrysomeloidea</taxon>
        <taxon>Chrysomelidae</taxon>
        <taxon>Bruchinae</taxon>
        <taxon>Bruchini</taxon>
        <taxon>Acanthoscelides</taxon>
    </lineage>
</organism>